<feature type="domain" description="Nudix hydrolase" evidence="7">
    <location>
        <begin position="33"/>
        <end position="172"/>
    </location>
</feature>
<comment type="cofactor">
    <cofactor evidence="1">
        <name>Mn(2+)</name>
        <dbReference type="ChEBI" id="CHEBI:29035"/>
    </cofactor>
</comment>
<reference evidence="8 9" key="1">
    <citation type="submission" date="2020-08" db="EMBL/GenBank/DDBJ databases">
        <title>Sequencing the genomes of 1000 actinobacteria strains.</title>
        <authorList>
            <person name="Klenk H.-P."/>
        </authorList>
    </citation>
    <scope>NUCLEOTIDE SEQUENCE [LARGE SCALE GENOMIC DNA]</scope>
    <source>
        <strain evidence="8 9">DSM 44551</strain>
    </source>
</reference>
<dbReference type="GO" id="GO:0046872">
    <property type="term" value="F:metal ion binding"/>
    <property type="evidence" value="ECO:0007669"/>
    <property type="project" value="UniProtKB-KW"/>
</dbReference>
<dbReference type="PANTHER" id="PTHR12992">
    <property type="entry name" value="NUDIX HYDROLASE"/>
    <property type="match status" value="1"/>
</dbReference>
<dbReference type="PROSITE" id="PS51462">
    <property type="entry name" value="NUDIX"/>
    <property type="match status" value="1"/>
</dbReference>
<sequence>MDGPTPPEWLTALAEAGTRMEVPPIMRPPAEGGRRSAVLVLFGSGAAGPELLLIQRNGGLRRHSGQPAFPGGSFEEGDRTPEECAIREAVEETGVDPAGIVPLGLLPELYIRHSGFRVQPVLAWWREPSAVHAADAGEVANAVTVPVAELTDPANRVLVEVAGRRTGPGFRVGGMLVWGFTAAVLDALLTLGGWQRPWNESGRAEVVHLVPPAEPARTGPGGPG</sequence>
<keyword evidence="4" id="KW-0378">Hydrolase</keyword>
<keyword evidence="6" id="KW-0464">Manganese</keyword>
<dbReference type="Proteomes" id="UP000572635">
    <property type="component" value="Unassembled WGS sequence"/>
</dbReference>
<evidence type="ECO:0000256" key="3">
    <source>
        <dbReference type="ARBA" id="ARBA00022723"/>
    </source>
</evidence>
<dbReference type="CDD" id="cd03426">
    <property type="entry name" value="NUDIX_CoAse_Nudt7"/>
    <property type="match status" value="1"/>
</dbReference>
<dbReference type="InterPro" id="IPR015797">
    <property type="entry name" value="NUDIX_hydrolase-like_dom_sf"/>
</dbReference>
<dbReference type="Gene3D" id="3.90.79.10">
    <property type="entry name" value="Nucleoside Triphosphate Pyrophosphohydrolase"/>
    <property type="match status" value="1"/>
</dbReference>
<comment type="caution">
    <text evidence="8">The sequence shown here is derived from an EMBL/GenBank/DDBJ whole genome shotgun (WGS) entry which is preliminary data.</text>
</comment>
<dbReference type="GO" id="GO:0010945">
    <property type="term" value="F:coenzyme A diphosphatase activity"/>
    <property type="evidence" value="ECO:0007669"/>
    <property type="project" value="InterPro"/>
</dbReference>
<dbReference type="PANTHER" id="PTHR12992:SF11">
    <property type="entry name" value="MITOCHONDRIAL COENZYME A DIPHOSPHATASE NUDT8"/>
    <property type="match status" value="1"/>
</dbReference>
<evidence type="ECO:0000256" key="2">
    <source>
        <dbReference type="ARBA" id="ARBA00001946"/>
    </source>
</evidence>
<evidence type="ECO:0000256" key="1">
    <source>
        <dbReference type="ARBA" id="ARBA00001936"/>
    </source>
</evidence>
<evidence type="ECO:0000256" key="5">
    <source>
        <dbReference type="ARBA" id="ARBA00022842"/>
    </source>
</evidence>
<keyword evidence="9" id="KW-1185">Reference proteome</keyword>
<evidence type="ECO:0000256" key="6">
    <source>
        <dbReference type="ARBA" id="ARBA00023211"/>
    </source>
</evidence>
<comment type="cofactor">
    <cofactor evidence="2">
        <name>Mg(2+)</name>
        <dbReference type="ChEBI" id="CHEBI:18420"/>
    </cofactor>
</comment>
<evidence type="ECO:0000313" key="9">
    <source>
        <dbReference type="Proteomes" id="UP000572635"/>
    </source>
</evidence>
<protein>
    <submittedName>
        <fullName evidence="8">8-oxo-dGTP pyrophosphatase MutT (NUDIX family)</fullName>
    </submittedName>
</protein>
<dbReference type="Pfam" id="PF00293">
    <property type="entry name" value="NUDIX"/>
    <property type="match status" value="1"/>
</dbReference>
<keyword evidence="5" id="KW-0460">Magnesium</keyword>
<dbReference type="SUPFAM" id="SSF55811">
    <property type="entry name" value="Nudix"/>
    <property type="match status" value="1"/>
</dbReference>
<evidence type="ECO:0000313" key="8">
    <source>
        <dbReference type="EMBL" id="MBB5433722.1"/>
    </source>
</evidence>
<evidence type="ECO:0000259" key="7">
    <source>
        <dbReference type="PROSITE" id="PS51462"/>
    </source>
</evidence>
<proteinExistence type="predicted"/>
<keyword evidence="3" id="KW-0479">Metal-binding</keyword>
<dbReference type="EMBL" id="JACHDB010000001">
    <property type="protein sequence ID" value="MBB5433722.1"/>
    <property type="molecule type" value="Genomic_DNA"/>
</dbReference>
<gene>
    <name evidence="8" type="ORF">HDA36_003806</name>
</gene>
<dbReference type="RefSeq" id="WP_184393726.1">
    <property type="nucleotide sequence ID" value="NZ_JACHDB010000001.1"/>
</dbReference>
<evidence type="ECO:0000256" key="4">
    <source>
        <dbReference type="ARBA" id="ARBA00022801"/>
    </source>
</evidence>
<accession>A0A7W8VEU9</accession>
<name>A0A7W8VEU9_9ACTN</name>
<dbReference type="AlphaFoldDB" id="A0A7W8VEU9"/>
<dbReference type="InterPro" id="IPR045121">
    <property type="entry name" value="CoAse"/>
</dbReference>
<organism evidence="8 9">
    <name type="scientific">Nocardiopsis composta</name>
    <dbReference type="NCBI Taxonomy" id="157465"/>
    <lineage>
        <taxon>Bacteria</taxon>
        <taxon>Bacillati</taxon>
        <taxon>Actinomycetota</taxon>
        <taxon>Actinomycetes</taxon>
        <taxon>Streptosporangiales</taxon>
        <taxon>Nocardiopsidaceae</taxon>
        <taxon>Nocardiopsis</taxon>
    </lineage>
</organism>
<dbReference type="InterPro" id="IPR000086">
    <property type="entry name" value="NUDIX_hydrolase_dom"/>
</dbReference>